<evidence type="ECO:0000313" key="3">
    <source>
        <dbReference type="EMBL" id="SFN51617.1"/>
    </source>
</evidence>
<protein>
    <submittedName>
        <fullName evidence="3">Por secretion system C-terminal sorting domain-containing protein</fullName>
    </submittedName>
</protein>
<dbReference type="Proteomes" id="UP000199036">
    <property type="component" value="Unassembled WGS sequence"/>
</dbReference>
<sequence>MDTSGKIIKTYKDDLEHLDVSSVSSGNYLLFIQTSKQKIVKKVIIK</sequence>
<organism evidence="3 4">
    <name type="scientific">Paenimyroides ummariense</name>
    <dbReference type="NCBI Taxonomy" id="913024"/>
    <lineage>
        <taxon>Bacteria</taxon>
        <taxon>Pseudomonadati</taxon>
        <taxon>Bacteroidota</taxon>
        <taxon>Flavobacteriia</taxon>
        <taxon>Flavobacteriales</taxon>
        <taxon>Flavobacteriaceae</taxon>
        <taxon>Paenimyroides</taxon>
    </lineage>
</organism>
<evidence type="ECO:0000259" key="2">
    <source>
        <dbReference type="Pfam" id="PF18962"/>
    </source>
</evidence>
<keyword evidence="1" id="KW-0732">Signal</keyword>
<feature type="domain" description="Secretion system C-terminal sorting" evidence="2">
    <location>
        <begin position="1"/>
        <end position="45"/>
    </location>
</feature>
<dbReference type="Pfam" id="PF18962">
    <property type="entry name" value="Por_Secre_tail"/>
    <property type="match status" value="1"/>
</dbReference>
<keyword evidence="4" id="KW-1185">Reference proteome</keyword>
<evidence type="ECO:0000313" key="4">
    <source>
        <dbReference type="Proteomes" id="UP000199036"/>
    </source>
</evidence>
<dbReference type="EMBL" id="FOVI01000006">
    <property type="protein sequence ID" value="SFN51617.1"/>
    <property type="molecule type" value="Genomic_DNA"/>
</dbReference>
<name>A0A1I4ZN47_9FLAO</name>
<dbReference type="AlphaFoldDB" id="A0A1I4ZN47"/>
<evidence type="ECO:0000256" key="1">
    <source>
        <dbReference type="ARBA" id="ARBA00022729"/>
    </source>
</evidence>
<dbReference type="InterPro" id="IPR026444">
    <property type="entry name" value="Secre_tail"/>
</dbReference>
<accession>A0A1I4ZN47</accession>
<dbReference type="NCBIfam" id="TIGR04183">
    <property type="entry name" value="Por_Secre_tail"/>
    <property type="match status" value="1"/>
</dbReference>
<reference evidence="4" key="1">
    <citation type="submission" date="2016-10" db="EMBL/GenBank/DDBJ databases">
        <authorList>
            <person name="Varghese N."/>
            <person name="Submissions S."/>
        </authorList>
    </citation>
    <scope>NUCLEOTIDE SEQUENCE [LARGE SCALE GENOMIC DNA]</scope>
    <source>
        <strain evidence="4">DS-12</strain>
    </source>
</reference>
<gene>
    <name evidence="3" type="ORF">SAMN05421741_106137</name>
</gene>
<proteinExistence type="predicted"/>